<proteinExistence type="predicted"/>
<dbReference type="OrthoDB" id="10322229at2759"/>
<name>A0A8X6TRW2_NEPPI</name>
<sequence length="86" mass="10059">MAHHSVEKICTKWMLAPDSTFREFCASRHRFFISHDHISLPPFRKTYQNKMKRKHSSGHACLSGQIWGSKEKTKRSWSSLSHLSSE</sequence>
<evidence type="ECO:0000313" key="2">
    <source>
        <dbReference type="Proteomes" id="UP000887013"/>
    </source>
</evidence>
<accession>A0A8X6TRW2</accession>
<dbReference type="EMBL" id="BMAW01014830">
    <property type="protein sequence ID" value="GFT40677.1"/>
    <property type="molecule type" value="Genomic_DNA"/>
</dbReference>
<dbReference type="Proteomes" id="UP000887013">
    <property type="component" value="Unassembled WGS sequence"/>
</dbReference>
<dbReference type="AlphaFoldDB" id="A0A8X6TRW2"/>
<evidence type="ECO:0000313" key="1">
    <source>
        <dbReference type="EMBL" id="GFT40677.1"/>
    </source>
</evidence>
<comment type="caution">
    <text evidence="1">The sequence shown here is derived from an EMBL/GenBank/DDBJ whole genome shotgun (WGS) entry which is preliminary data.</text>
</comment>
<keyword evidence="2" id="KW-1185">Reference proteome</keyword>
<reference evidence="1" key="1">
    <citation type="submission" date="2020-08" db="EMBL/GenBank/DDBJ databases">
        <title>Multicomponent nature underlies the extraordinary mechanical properties of spider dragline silk.</title>
        <authorList>
            <person name="Kono N."/>
            <person name="Nakamura H."/>
            <person name="Mori M."/>
            <person name="Yoshida Y."/>
            <person name="Ohtoshi R."/>
            <person name="Malay A.D."/>
            <person name="Moran D.A.P."/>
            <person name="Tomita M."/>
            <person name="Numata K."/>
            <person name="Arakawa K."/>
        </authorList>
    </citation>
    <scope>NUCLEOTIDE SEQUENCE</scope>
</reference>
<protein>
    <submittedName>
        <fullName evidence="1">Uncharacterized protein</fullName>
    </submittedName>
</protein>
<organism evidence="1 2">
    <name type="scientific">Nephila pilipes</name>
    <name type="common">Giant wood spider</name>
    <name type="synonym">Nephila maculata</name>
    <dbReference type="NCBI Taxonomy" id="299642"/>
    <lineage>
        <taxon>Eukaryota</taxon>
        <taxon>Metazoa</taxon>
        <taxon>Ecdysozoa</taxon>
        <taxon>Arthropoda</taxon>
        <taxon>Chelicerata</taxon>
        <taxon>Arachnida</taxon>
        <taxon>Araneae</taxon>
        <taxon>Araneomorphae</taxon>
        <taxon>Entelegynae</taxon>
        <taxon>Araneoidea</taxon>
        <taxon>Nephilidae</taxon>
        <taxon>Nephila</taxon>
    </lineage>
</organism>
<gene>
    <name evidence="1" type="ORF">NPIL_383631</name>
</gene>